<dbReference type="AlphaFoldDB" id="A0A0G3G367"/>
<feature type="compositionally biased region" description="Basic and acidic residues" evidence="1">
    <location>
        <begin position="63"/>
        <end position="72"/>
    </location>
</feature>
<dbReference type="InterPro" id="IPR011990">
    <property type="entry name" value="TPR-like_helical_dom_sf"/>
</dbReference>
<keyword evidence="2" id="KW-0472">Membrane</keyword>
<organism evidence="3 4">
    <name type="scientific">Thioalkalivibrio versutus</name>
    <dbReference type="NCBI Taxonomy" id="106634"/>
    <lineage>
        <taxon>Bacteria</taxon>
        <taxon>Pseudomonadati</taxon>
        <taxon>Pseudomonadota</taxon>
        <taxon>Gammaproteobacteria</taxon>
        <taxon>Chromatiales</taxon>
        <taxon>Ectothiorhodospiraceae</taxon>
        <taxon>Thioalkalivibrio</taxon>
    </lineage>
</organism>
<dbReference type="EMBL" id="CP011367">
    <property type="protein sequence ID" value="AKJ95643.1"/>
    <property type="molecule type" value="Genomic_DNA"/>
</dbReference>
<keyword evidence="4" id="KW-1185">Reference proteome</keyword>
<dbReference type="Gene3D" id="1.25.40.10">
    <property type="entry name" value="Tetratricopeptide repeat domain"/>
    <property type="match status" value="1"/>
</dbReference>
<feature type="region of interest" description="Disordered" evidence="1">
    <location>
        <begin position="53"/>
        <end position="114"/>
    </location>
</feature>
<dbReference type="RefSeq" id="WP_018951039.1">
    <property type="nucleotide sequence ID" value="NZ_CP011367.1"/>
</dbReference>
<name>A0A0G3G367_9GAMM</name>
<evidence type="ECO:0000256" key="2">
    <source>
        <dbReference type="SAM" id="Phobius"/>
    </source>
</evidence>
<evidence type="ECO:0000256" key="1">
    <source>
        <dbReference type="SAM" id="MobiDB-lite"/>
    </source>
</evidence>
<dbReference type="STRING" id="106634.TVD_09855"/>
<dbReference type="PATRIC" id="fig|106634.4.peg.2020"/>
<proteinExistence type="predicted"/>
<gene>
    <name evidence="3" type="ORF">TVD_09855</name>
</gene>
<sequence length="219" mass="24267">MEQADNKQRSFVNRYWILIVIVLWLIAWSARDVLAPSADAVPEDTDVEAVAVAEDAPAPADETAPREGRLSEGDMDPMTGEAYEREDEGSAQRPIPDPQEQAQLRATGEPMSEEEVARQVQEALEAGRVAYWRGGPEEAVEVLRTALEDIPATSAQRADLYGELGNALYAADDAAGAMRAWDSALGLLPTSERRSMIERLAPVYDRHHRDGARHLRQYR</sequence>
<feature type="compositionally biased region" description="Low complexity" evidence="1">
    <location>
        <begin position="53"/>
        <end position="62"/>
    </location>
</feature>
<dbReference type="SUPFAM" id="SSF48452">
    <property type="entry name" value="TPR-like"/>
    <property type="match status" value="1"/>
</dbReference>
<dbReference type="KEGG" id="tvr:TVD_09855"/>
<accession>A0A0G3G367</accession>
<dbReference type="OrthoDB" id="5787166at2"/>
<protein>
    <submittedName>
        <fullName evidence="3">Uncharacterized protein</fullName>
    </submittedName>
</protein>
<feature type="transmembrane region" description="Helical" evidence="2">
    <location>
        <begin position="12"/>
        <end position="30"/>
    </location>
</feature>
<dbReference type="Proteomes" id="UP000064201">
    <property type="component" value="Chromosome"/>
</dbReference>
<keyword evidence="2" id="KW-1133">Transmembrane helix</keyword>
<evidence type="ECO:0000313" key="3">
    <source>
        <dbReference type="EMBL" id="AKJ95643.1"/>
    </source>
</evidence>
<keyword evidence="2" id="KW-0812">Transmembrane</keyword>
<evidence type="ECO:0000313" key="4">
    <source>
        <dbReference type="Proteomes" id="UP000064201"/>
    </source>
</evidence>
<reference evidence="3 4" key="1">
    <citation type="submission" date="2015-04" db="EMBL/GenBank/DDBJ databases">
        <title>Complete Sequence for the Genome of the Thioalkalivibrio versutus D301.</title>
        <authorList>
            <person name="Mu T."/>
            <person name="Zhou J."/>
            <person name="Xu X."/>
        </authorList>
    </citation>
    <scope>NUCLEOTIDE SEQUENCE [LARGE SCALE GENOMIC DNA]</scope>
    <source>
        <strain evidence="3 4">D301</strain>
    </source>
</reference>